<dbReference type="Gene3D" id="3.40.50.80">
    <property type="entry name" value="Nucleotide-binding domain of ferredoxin-NADP reductase (FNR) module"/>
    <property type="match status" value="1"/>
</dbReference>
<evidence type="ECO:0008006" key="14">
    <source>
        <dbReference type="Google" id="ProtNLM"/>
    </source>
</evidence>
<feature type="chain" id="PRO_5001989780" description="Ferric oxidoreductase domain-containing protein" evidence="8">
    <location>
        <begin position="25"/>
        <end position="747"/>
    </location>
</feature>
<evidence type="ECO:0000256" key="3">
    <source>
        <dbReference type="ARBA" id="ARBA00022692"/>
    </source>
</evidence>
<organism evidence="12 13">
    <name type="scientific">[Torrubiella] hemipterigena</name>
    <dbReference type="NCBI Taxonomy" id="1531966"/>
    <lineage>
        <taxon>Eukaryota</taxon>
        <taxon>Fungi</taxon>
        <taxon>Dikarya</taxon>
        <taxon>Ascomycota</taxon>
        <taxon>Pezizomycotina</taxon>
        <taxon>Sordariomycetes</taxon>
        <taxon>Hypocreomycetidae</taxon>
        <taxon>Hypocreales</taxon>
        <taxon>Clavicipitaceae</taxon>
        <taxon>Clavicipitaceae incertae sedis</taxon>
        <taxon>'Torrubiella' clade</taxon>
    </lineage>
</organism>
<feature type="transmembrane region" description="Helical" evidence="7">
    <location>
        <begin position="399"/>
        <end position="419"/>
    </location>
</feature>
<comment type="subcellular location">
    <subcellularLocation>
        <location evidence="1">Membrane</location>
        <topology evidence="1">Multi-pass membrane protein</topology>
    </subcellularLocation>
</comment>
<feature type="transmembrane region" description="Helical" evidence="7">
    <location>
        <begin position="338"/>
        <end position="358"/>
    </location>
</feature>
<feature type="transmembrane region" description="Helical" evidence="7">
    <location>
        <begin position="259"/>
        <end position="277"/>
    </location>
</feature>
<feature type="domain" description="Ferric oxidoreductase" evidence="10">
    <location>
        <begin position="301"/>
        <end position="416"/>
    </location>
</feature>
<dbReference type="GO" id="GO:0006879">
    <property type="term" value="P:intracellular iron ion homeostasis"/>
    <property type="evidence" value="ECO:0007669"/>
    <property type="project" value="TreeGrafter"/>
</dbReference>
<evidence type="ECO:0000256" key="4">
    <source>
        <dbReference type="ARBA" id="ARBA00022989"/>
    </source>
</evidence>
<protein>
    <recommendedName>
        <fullName evidence="14">Ferric oxidoreductase domain-containing protein</fullName>
    </recommendedName>
</protein>
<dbReference type="HOGENOM" id="CLU_010365_2_0_1"/>
<keyword evidence="4 7" id="KW-1133">Transmembrane helix</keyword>
<sequence length="747" mass="83104">MYLSKPWPTPALLVWLSFPWLTLSSSISGSGFIGMGIQVMQPACAWACTYALSPPLNCTEADILPPTEGMPASDAPELPSGPGWKVVASPSPACQAHNDFYLQTLALCLKSRCNDVSVVTLFEFWNDHWKEEFAEYGINSSLPASYVEVVASIKTTQDKSYNATALLNYTATMSDEAYEPYRQSIRAYIRDEITSGNYSFILFFTGALLPIALSLLRLLPWPSAVISKFNAYIVDPPLIDPKYVGLLSKLFVMPTRGQAIFIAYLFIINIVLSFVGFEVANPSAWYTSPRAEFLRYLANRTGILTMCNLPLVILYAGRNSVLLWATNWSRTTFLLLHRWMALICTIHAIIHSVVFLYIARTQPGWEQEPTEKYWIWGSVGTVAFSVLIVSSIRPIRAIAYELFIAAHIAVSIVALYGSYHHIVDKYEYSYGYQNWITISIAVWAFDRVIRLVRIARHGVKRAFVTYIDEDYYRIDIPGISAVGHAYLHFPTVSKWRIWESHPFSIAAVTYCNKISSTLVSRSNSVTEIVTGKSVTLDSPISPVTVSDTELDLPPKELGIVLFVKRQKGITAKLMTANWGLKGLPVLVEGSYGHSMLSPHVEEVVPTSEFPNLICIAGGVGITGVLPALASFHSLTKPTGTKKLYWGVRTVPLLHSLENMLGFQVSSAETKEKTPWYDVDVTLSVGQRLDLRSLLERDLKSNKGGTLITVCGPVGMTDDVRQFVSGISRHSQDGKVIVTKLLIEAFDW</sequence>
<dbReference type="OrthoDB" id="167398at2759"/>
<evidence type="ECO:0000259" key="11">
    <source>
        <dbReference type="Pfam" id="PF08022"/>
    </source>
</evidence>
<feature type="signal peptide" evidence="8">
    <location>
        <begin position="1"/>
        <end position="24"/>
    </location>
</feature>
<evidence type="ECO:0000256" key="7">
    <source>
        <dbReference type="SAM" id="Phobius"/>
    </source>
</evidence>
<feature type="transmembrane region" description="Helical" evidence="7">
    <location>
        <begin position="431"/>
        <end position="449"/>
    </location>
</feature>
<reference evidence="12 13" key="1">
    <citation type="journal article" date="2015" name="Genome Announc.">
        <title>Draft Genome Sequence and Gene Annotation of the Entomopathogenic Fungus Verticillium hemipterigenum.</title>
        <authorList>
            <person name="Horn F."/>
            <person name="Habel A."/>
            <person name="Scharf D.H."/>
            <person name="Dworschak J."/>
            <person name="Brakhage A.A."/>
            <person name="Guthke R."/>
            <person name="Hertweck C."/>
            <person name="Linde J."/>
        </authorList>
    </citation>
    <scope>NUCLEOTIDE SEQUENCE [LARGE SCALE GENOMIC DNA]</scope>
</reference>
<name>A0A0A1T9Z9_9HYPO</name>
<dbReference type="CDD" id="cd06186">
    <property type="entry name" value="NOX_Duox_like_FAD_NADP"/>
    <property type="match status" value="1"/>
</dbReference>
<dbReference type="SUPFAM" id="SSF52343">
    <property type="entry name" value="Ferredoxin reductase-like, C-terminal NADP-linked domain"/>
    <property type="match status" value="1"/>
</dbReference>
<dbReference type="EMBL" id="CDHN01000006">
    <property type="protein sequence ID" value="CEJ93916.1"/>
    <property type="molecule type" value="Genomic_DNA"/>
</dbReference>
<dbReference type="PANTHER" id="PTHR32361:SF9">
    <property type="entry name" value="FERRIC REDUCTASE TRANSMEMBRANE COMPONENT 3-RELATED"/>
    <property type="match status" value="1"/>
</dbReference>
<dbReference type="GO" id="GO:0015677">
    <property type="term" value="P:copper ion import"/>
    <property type="evidence" value="ECO:0007669"/>
    <property type="project" value="TreeGrafter"/>
</dbReference>
<dbReference type="GO" id="GO:0000293">
    <property type="term" value="F:ferric-chelate reductase activity"/>
    <property type="evidence" value="ECO:0007669"/>
    <property type="project" value="TreeGrafter"/>
</dbReference>
<keyword evidence="5" id="KW-0406">Ion transport</keyword>
<dbReference type="GO" id="GO:0005886">
    <property type="term" value="C:plasma membrane"/>
    <property type="evidence" value="ECO:0007669"/>
    <property type="project" value="TreeGrafter"/>
</dbReference>
<dbReference type="STRING" id="1531966.A0A0A1T9Z9"/>
<dbReference type="InterPro" id="IPR013112">
    <property type="entry name" value="FAD-bd_8"/>
</dbReference>
<dbReference type="InterPro" id="IPR039261">
    <property type="entry name" value="FNR_nucleotide-bd"/>
</dbReference>
<evidence type="ECO:0000256" key="1">
    <source>
        <dbReference type="ARBA" id="ARBA00004141"/>
    </source>
</evidence>
<keyword evidence="13" id="KW-1185">Reference proteome</keyword>
<evidence type="ECO:0000259" key="10">
    <source>
        <dbReference type="Pfam" id="PF01794"/>
    </source>
</evidence>
<evidence type="ECO:0000259" key="9">
    <source>
        <dbReference type="Pfam" id="PF00175"/>
    </source>
</evidence>
<feature type="domain" description="FAD-binding 8" evidence="11">
    <location>
        <begin position="481"/>
        <end position="593"/>
    </location>
</feature>
<dbReference type="InterPro" id="IPR051410">
    <property type="entry name" value="Ferric/Cupric_Reductase"/>
</dbReference>
<evidence type="ECO:0000256" key="5">
    <source>
        <dbReference type="ARBA" id="ARBA00023065"/>
    </source>
</evidence>
<proteinExistence type="predicted"/>
<feature type="transmembrane region" description="Helical" evidence="7">
    <location>
        <begin position="297"/>
        <end position="317"/>
    </location>
</feature>
<evidence type="ECO:0000313" key="13">
    <source>
        <dbReference type="Proteomes" id="UP000039046"/>
    </source>
</evidence>
<dbReference type="GO" id="GO:0006826">
    <property type="term" value="P:iron ion transport"/>
    <property type="evidence" value="ECO:0007669"/>
    <property type="project" value="TreeGrafter"/>
</dbReference>
<dbReference type="InterPro" id="IPR001433">
    <property type="entry name" value="OxRdtase_FAD/NAD-bd"/>
</dbReference>
<dbReference type="Proteomes" id="UP000039046">
    <property type="component" value="Unassembled WGS sequence"/>
</dbReference>
<keyword evidence="2" id="KW-0813">Transport</keyword>
<feature type="transmembrane region" description="Helical" evidence="7">
    <location>
        <begin position="198"/>
        <end position="219"/>
    </location>
</feature>
<dbReference type="PANTHER" id="PTHR32361">
    <property type="entry name" value="FERRIC/CUPRIC REDUCTASE TRANSMEMBRANE COMPONENT"/>
    <property type="match status" value="1"/>
</dbReference>
<dbReference type="Pfam" id="PF08022">
    <property type="entry name" value="FAD_binding_8"/>
    <property type="match status" value="1"/>
</dbReference>
<dbReference type="Pfam" id="PF00175">
    <property type="entry name" value="NAD_binding_1"/>
    <property type="match status" value="1"/>
</dbReference>
<feature type="domain" description="Oxidoreductase FAD/NAD(P)-binding" evidence="9">
    <location>
        <begin position="615"/>
        <end position="720"/>
    </location>
</feature>
<dbReference type="SFLD" id="SFLDG01168">
    <property type="entry name" value="Ferric_reductase_subgroup_(FRE"/>
    <property type="match status" value="1"/>
</dbReference>
<dbReference type="SFLD" id="SFLDS00052">
    <property type="entry name" value="Ferric_Reductase_Domain"/>
    <property type="match status" value="1"/>
</dbReference>
<gene>
    <name evidence="12" type="ORF">VHEMI09476</name>
</gene>
<dbReference type="AlphaFoldDB" id="A0A0A1T9Z9"/>
<feature type="transmembrane region" description="Helical" evidence="7">
    <location>
        <begin position="373"/>
        <end position="392"/>
    </location>
</feature>
<dbReference type="InterPro" id="IPR013130">
    <property type="entry name" value="Fe3_Rdtase_TM_dom"/>
</dbReference>
<evidence type="ECO:0000313" key="12">
    <source>
        <dbReference type="EMBL" id="CEJ93916.1"/>
    </source>
</evidence>
<evidence type="ECO:0000256" key="6">
    <source>
        <dbReference type="ARBA" id="ARBA00023136"/>
    </source>
</evidence>
<dbReference type="Pfam" id="PF01794">
    <property type="entry name" value="Ferric_reduct"/>
    <property type="match status" value="1"/>
</dbReference>
<evidence type="ECO:0000256" key="2">
    <source>
        <dbReference type="ARBA" id="ARBA00022448"/>
    </source>
</evidence>
<accession>A0A0A1T9Z9</accession>
<keyword evidence="8" id="KW-0732">Signal</keyword>
<keyword evidence="6 7" id="KW-0472">Membrane</keyword>
<keyword evidence="3 7" id="KW-0812">Transmembrane</keyword>
<evidence type="ECO:0000256" key="8">
    <source>
        <dbReference type="SAM" id="SignalP"/>
    </source>
</evidence>